<evidence type="ECO:0000256" key="6">
    <source>
        <dbReference type="ARBA" id="ARBA00022643"/>
    </source>
</evidence>
<comment type="similarity">
    <text evidence="2 14">In the N-terminal section; belongs to the cytochrome P450 family.</text>
</comment>
<keyword evidence="6 14" id="KW-0288">FMN</keyword>
<dbReference type="EMBL" id="ML977349">
    <property type="protein sequence ID" value="KAF2108226.1"/>
    <property type="molecule type" value="Genomic_DNA"/>
</dbReference>
<accession>A0A6A5YM68</accession>
<evidence type="ECO:0000259" key="18">
    <source>
        <dbReference type="PROSITE" id="PS51384"/>
    </source>
</evidence>
<evidence type="ECO:0000256" key="9">
    <source>
        <dbReference type="ARBA" id="ARBA00022857"/>
    </source>
</evidence>
<comment type="catalytic activity">
    <reaction evidence="14">
        <text>2 oxidized [cytochrome P450] + NADPH = 2 reduced [cytochrome P450] + NADP(+) + H(+)</text>
        <dbReference type="Rhea" id="RHEA:24040"/>
        <dbReference type="Rhea" id="RHEA-COMP:14627"/>
        <dbReference type="Rhea" id="RHEA-COMP:14628"/>
        <dbReference type="ChEBI" id="CHEBI:15378"/>
        <dbReference type="ChEBI" id="CHEBI:55376"/>
        <dbReference type="ChEBI" id="CHEBI:57783"/>
        <dbReference type="ChEBI" id="CHEBI:58349"/>
        <dbReference type="ChEBI" id="CHEBI:60344"/>
        <dbReference type="EC" id="1.6.2.4"/>
    </reaction>
</comment>
<dbReference type="PROSITE" id="PS00086">
    <property type="entry name" value="CYTOCHROME_P450"/>
    <property type="match status" value="1"/>
</dbReference>
<evidence type="ECO:0000313" key="20">
    <source>
        <dbReference type="Proteomes" id="UP000799770"/>
    </source>
</evidence>
<feature type="compositionally biased region" description="Polar residues" evidence="16">
    <location>
        <begin position="488"/>
        <end position="508"/>
    </location>
</feature>
<evidence type="ECO:0000256" key="7">
    <source>
        <dbReference type="ARBA" id="ARBA00022723"/>
    </source>
</evidence>
<dbReference type="GO" id="GO:0010181">
    <property type="term" value="F:FMN binding"/>
    <property type="evidence" value="ECO:0007669"/>
    <property type="project" value="UniProtKB-UniRule"/>
</dbReference>
<dbReference type="GO" id="GO:0005829">
    <property type="term" value="C:cytosol"/>
    <property type="evidence" value="ECO:0007669"/>
    <property type="project" value="TreeGrafter"/>
</dbReference>
<dbReference type="EC" id="1.6.2.4" evidence="14"/>
<dbReference type="InterPro" id="IPR023206">
    <property type="entry name" value="Bifunctional_P450_P450_red"/>
</dbReference>
<dbReference type="OrthoDB" id="1470350at2759"/>
<comment type="cofactor">
    <cofactor evidence="14">
        <name>FAD</name>
        <dbReference type="ChEBI" id="CHEBI:57692"/>
    </cofactor>
    <cofactor evidence="14">
        <name>FMN</name>
        <dbReference type="ChEBI" id="CHEBI:58210"/>
    </cofactor>
</comment>
<reference evidence="19" key="1">
    <citation type="journal article" date="2020" name="Stud. Mycol.">
        <title>101 Dothideomycetes genomes: a test case for predicting lifestyles and emergence of pathogens.</title>
        <authorList>
            <person name="Haridas S."/>
            <person name="Albert R."/>
            <person name="Binder M."/>
            <person name="Bloem J."/>
            <person name="Labutti K."/>
            <person name="Salamov A."/>
            <person name="Andreopoulos B."/>
            <person name="Baker S."/>
            <person name="Barry K."/>
            <person name="Bills G."/>
            <person name="Bluhm B."/>
            <person name="Cannon C."/>
            <person name="Castanera R."/>
            <person name="Culley D."/>
            <person name="Daum C."/>
            <person name="Ezra D."/>
            <person name="Gonzalez J."/>
            <person name="Henrissat B."/>
            <person name="Kuo A."/>
            <person name="Liang C."/>
            <person name="Lipzen A."/>
            <person name="Lutzoni F."/>
            <person name="Magnuson J."/>
            <person name="Mondo S."/>
            <person name="Nolan M."/>
            <person name="Ohm R."/>
            <person name="Pangilinan J."/>
            <person name="Park H.-J."/>
            <person name="Ramirez L."/>
            <person name="Alfaro M."/>
            <person name="Sun H."/>
            <person name="Tritt A."/>
            <person name="Yoshinaga Y."/>
            <person name="Zwiers L.-H."/>
            <person name="Turgeon B."/>
            <person name="Goodwin S."/>
            <person name="Spatafora J."/>
            <person name="Crous P."/>
            <person name="Grigoriev I."/>
        </authorList>
    </citation>
    <scope>NUCLEOTIDE SEQUENCE</scope>
    <source>
        <strain evidence="19">CBS 627.86</strain>
    </source>
</reference>
<evidence type="ECO:0000256" key="2">
    <source>
        <dbReference type="ARBA" id="ARBA00010018"/>
    </source>
</evidence>
<dbReference type="Gene3D" id="3.40.50.360">
    <property type="match status" value="1"/>
</dbReference>
<evidence type="ECO:0000256" key="5">
    <source>
        <dbReference type="ARBA" id="ARBA00022630"/>
    </source>
</evidence>
<dbReference type="SUPFAM" id="SSF52343">
    <property type="entry name" value="Ferredoxin reductase-like, C-terminal NADP-linked domain"/>
    <property type="match status" value="1"/>
</dbReference>
<dbReference type="EC" id="1.14.14.1" evidence="14"/>
<feature type="compositionally biased region" description="Basic and acidic residues" evidence="16">
    <location>
        <begin position="245"/>
        <end position="254"/>
    </location>
</feature>
<feature type="domain" description="FAD-binding FR-type" evidence="18">
    <location>
        <begin position="695"/>
        <end position="924"/>
    </location>
</feature>
<evidence type="ECO:0000256" key="4">
    <source>
        <dbReference type="ARBA" id="ARBA00022617"/>
    </source>
</evidence>
<dbReference type="InterPro" id="IPR008254">
    <property type="entry name" value="Flavodoxin/NO_synth"/>
</dbReference>
<organism evidence="19 20">
    <name type="scientific">Lophiotrema nucula</name>
    <dbReference type="NCBI Taxonomy" id="690887"/>
    <lineage>
        <taxon>Eukaryota</taxon>
        <taxon>Fungi</taxon>
        <taxon>Dikarya</taxon>
        <taxon>Ascomycota</taxon>
        <taxon>Pezizomycotina</taxon>
        <taxon>Dothideomycetes</taxon>
        <taxon>Pleosporomycetidae</taxon>
        <taxon>Pleosporales</taxon>
        <taxon>Lophiotremataceae</taxon>
        <taxon>Lophiotrema</taxon>
    </lineage>
</organism>
<feature type="region of interest" description="Disordered" evidence="16">
    <location>
        <begin position="244"/>
        <end position="266"/>
    </location>
</feature>
<dbReference type="InterPro" id="IPR017927">
    <property type="entry name" value="FAD-bd_FR_type"/>
</dbReference>
<evidence type="ECO:0000256" key="14">
    <source>
        <dbReference type="PIRNR" id="PIRNR000209"/>
    </source>
</evidence>
<protein>
    <recommendedName>
        <fullName evidence="14">Bifunctional cytochrome P450/NADPH--P450 reductase</fullName>
    </recommendedName>
    <domain>
        <recommendedName>
            <fullName evidence="14">Cytochrome P450</fullName>
            <ecNumber evidence="14">1.14.14.1</ecNumber>
        </recommendedName>
    </domain>
    <domain>
        <recommendedName>
            <fullName evidence="14">NADPH--cytochrome P450 reductase</fullName>
            <ecNumber evidence="14">1.6.2.4</ecNumber>
        </recommendedName>
    </domain>
</protein>
<dbReference type="PANTHER" id="PTHR19384:SF127">
    <property type="entry name" value="BIFUNCTIONAL CYTOCHROME P450_NADPH--P450 REDUCTASE"/>
    <property type="match status" value="1"/>
</dbReference>
<dbReference type="Pfam" id="PF00175">
    <property type="entry name" value="NAD_binding_1"/>
    <property type="match status" value="1"/>
</dbReference>
<dbReference type="InterPro" id="IPR017972">
    <property type="entry name" value="Cyt_P450_CS"/>
</dbReference>
<comment type="cofactor">
    <cofactor evidence="1 14 15">
        <name>heme</name>
        <dbReference type="ChEBI" id="CHEBI:30413"/>
    </cofactor>
</comment>
<dbReference type="Pfam" id="PF00667">
    <property type="entry name" value="FAD_binding_1"/>
    <property type="match status" value="1"/>
</dbReference>
<dbReference type="InterPro" id="IPR003097">
    <property type="entry name" value="CysJ-like_FAD-binding"/>
</dbReference>
<dbReference type="Pfam" id="PF00067">
    <property type="entry name" value="p450"/>
    <property type="match status" value="1"/>
</dbReference>
<comment type="catalytic activity">
    <reaction evidence="14">
        <text>an organic molecule + reduced [NADPH--hemoprotein reductase] + O2 = an alcohol + oxidized [NADPH--hemoprotein reductase] + H2O + H(+)</text>
        <dbReference type="Rhea" id="RHEA:17149"/>
        <dbReference type="Rhea" id="RHEA-COMP:11964"/>
        <dbReference type="Rhea" id="RHEA-COMP:11965"/>
        <dbReference type="ChEBI" id="CHEBI:15377"/>
        <dbReference type="ChEBI" id="CHEBI:15378"/>
        <dbReference type="ChEBI" id="CHEBI:15379"/>
        <dbReference type="ChEBI" id="CHEBI:30879"/>
        <dbReference type="ChEBI" id="CHEBI:57618"/>
        <dbReference type="ChEBI" id="CHEBI:58210"/>
        <dbReference type="ChEBI" id="CHEBI:142491"/>
        <dbReference type="EC" id="1.14.14.1"/>
    </reaction>
</comment>
<keyword evidence="12 14" id="KW-0408">Iron</keyword>
<keyword evidence="9 14" id="KW-0521">NADP</keyword>
<keyword evidence="11 14" id="KW-0560">Oxidoreductase</keyword>
<feature type="compositionally biased region" description="Polar residues" evidence="16">
    <location>
        <begin position="1"/>
        <end position="10"/>
    </location>
</feature>
<dbReference type="PIRSF" id="PIRSF000209">
    <property type="entry name" value="Bifunctional_P450_P450R"/>
    <property type="match status" value="1"/>
</dbReference>
<dbReference type="CDD" id="cd11068">
    <property type="entry name" value="CYP120A1"/>
    <property type="match status" value="1"/>
</dbReference>
<dbReference type="GO" id="GO:0003958">
    <property type="term" value="F:NADPH-hemoprotein reductase activity"/>
    <property type="evidence" value="ECO:0007669"/>
    <property type="project" value="UniProtKB-UniRule"/>
</dbReference>
<keyword evidence="4 14" id="KW-0349">Heme</keyword>
<keyword evidence="8 14" id="KW-0274">FAD</keyword>
<dbReference type="PANTHER" id="PTHR19384">
    <property type="entry name" value="NITRIC OXIDE SYNTHASE-RELATED"/>
    <property type="match status" value="1"/>
</dbReference>
<dbReference type="Proteomes" id="UP000799770">
    <property type="component" value="Unassembled WGS sequence"/>
</dbReference>
<evidence type="ECO:0000256" key="8">
    <source>
        <dbReference type="ARBA" id="ARBA00022827"/>
    </source>
</evidence>
<dbReference type="Gene3D" id="1.20.990.10">
    <property type="entry name" value="NADPH-cytochrome p450 Reductase, Chain A, domain 3"/>
    <property type="match status" value="1"/>
</dbReference>
<evidence type="ECO:0000256" key="11">
    <source>
        <dbReference type="ARBA" id="ARBA00023002"/>
    </source>
</evidence>
<keyword evidence="5 14" id="KW-0285">Flavoprotein</keyword>
<dbReference type="Pfam" id="PF00258">
    <property type="entry name" value="Flavodoxin_1"/>
    <property type="match status" value="1"/>
</dbReference>
<evidence type="ECO:0000256" key="3">
    <source>
        <dbReference type="ARBA" id="ARBA00022448"/>
    </source>
</evidence>
<dbReference type="InterPro" id="IPR002401">
    <property type="entry name" value="Cyt_P450_E_grp-I"/>
</dbReference>
<dbReference type="InterPro" id="IPR029039">
    <property type="entry name" value="Flavoprotein-like_sf"/>
</dbReference>
<evidence type="ECO:0000256" key="12">
    <source>
        <dbReference type="ARBA" id="ARBA00023004"/>
    </source>
</evidence>
<dbReference type="InterPro" id="IPR017938">
    <property type="entry name" value="Riboflavin_synthase-like_b-brl"/>
</dbReference>
<dbReference type="GO" id="GO:0070330">
    <property type="term" value="F:aromatase activity"/>
    <property type="evidence" value="ECO:0007669"/>
    <property type="project" value="UniProtKB-UniRule"/>
</dbReference>
<dbReference type="InterPro" id="IPR036396">
    <property type="entry name" value="Cyt_P450_sf"/>
</dbReference>
<evidence type="ECO:0000313" key="19">
    <source>
        <dbReference type="EMBL" id="KAF2108226.1"/>
    </source>
</evidence>
<keyword evidence="10 14" id="KW-0249">Electron transport</keyword>
<dbReference type="InterPro" id="IPR023173">
    <property type="entry name" value="NADPH_Cyt_P450_Rdtase_alpha"/>
</dbReference>
<dbReference type="Gene3D" id="1.10.630.10">
    <property type="entry name" value="Cytochrome P450"/>
    <property type="match status" value="1"/>
</dbReference>
<dbReference type="SUPFAM" id="SSF52218">
    <property type="entry name" value="Flavoproteins"/>
    <property type="match status" value="1"/>
</dbReference>
<dbReference type="InterPro" id="IPR001128">
    <property type="entry name" value="Cyt_P450"/>
</dbReference>
<dbReference type="Gene3D" id="3.40.50.80">
    <property type="entry name" value="Nucleotide-binding domain of ferredoxin-NADP reductase (FNR) module"/>
    <property type="match status" value="1"/>
</dbReference>
<dbReference type="GO" id="GO:0050660">
    <property type="term" value="F:flavin adenine dinucleotide binding"/>
    <property type="evidence" value="ECO:0007669"/>
    <property type="project" value="TreeGrafter"/>
</dbReference>
<dbReference type="SUPFAM" id="SSF48264">
    <property type="entry name" value="Cytochrome P450"/>
    <property type="match status" value="1"/>
</dbReference>
<feature type="region of interest" description="Disordered" evidence="16">
    <location>
        <begin position="1"/>
        <end position="24"/>
    </location>
</feature>
<dbReference type="SUPFAM" id="SSF63380">
    <property type="entry name" value="Riboflavin synthase domain-like"/>
    <property type="match status" value="1"/>
</dbReference>
<keyword evidence="3 14" id="KW-0813">Transport</keyword>
<evidence type="ECO:0000259" key="17">
    <source>
        <dbReference type="PROSITE" id="PS50902"/>
    </source>
</evidence>
<dbReference type="InterPro" id="IPR001433">
    <property type="entry name" value="OxRdtase_FAD/NAD-bd"/>
</dbReference>
<evidence type="ECO:0000256" key="16">
    <source>
        <dbReference type="SAM" id="MobiDB-lite"/>
    </source>
</evidence>
<feature type="region of interest" description="Disordered" evidence="16">
    <location>
        <begin position="488"/>
        <end position="513"/>
    </location>
</feature>
<sequence length="1085" mass="119804">MDPSHLSRTFSEMEPKTHKAVPAPPGLPVIGNLLDLAGSETPIGALEQLAEKWGPIYKLTLGGRERVIIANYALFEEVCDETRFFKVPGAGLDSLQSGSPGPPGLFTAPSEKHPDWGQAHRILVPAFGPLSIRNMFDEMHDIASQLVLKWARKGPSYRIPITEDFTRLTLDTIALCTMDYRFNSFYQDGMHSFVDAMLAVLTDGGARARIPKFMHKFMVMRNKSRQENGKHMVDTAQEVIRHRRENPSGKKDPLDSLINGKDPKTGEGMRDPLIASNLITFLIAGHETTSGLLSFAFHLMLTNPRTYFEAVEEVDRVVGRETLSVDHLKDLKYINAILRETLRLQPTAPLFTRGLREENIEDPFTVGGYALNRDWPIMCLIGKIQRDPQVYGDDANEFRPERMLDEEFDKLPKAAWKPFGTGMRACIGRPFALQEALLVVAILLQNFDFRMDDPSYQLKIKSTLTVKPLDFYVRATLRKGVSTTSLQHSLSASSDQAKSPKPSSSIEQTADERSGRPMKILYGSNTGTCQSFAQKLAADARSHGYHATVNNLDAGVNALSTSQPVVLICSSYEGFPPDNAVQFVAWLESLKAEGALKGVQFGVFGCGHKDWASTYFRVPKLIDETLENLGASRFVERGSSDASQGSMFEDFDTWCDTKLWPALDANFGLGQAMPTKKTTIDMDISTKTRASQLQNDVQQGKVIATKLLTAPGEPEKRHLEVKLPEDTEYAAGDYLAILPLNPDASVHRVLSHFSLPPDAVVTIKAGGPVTLPSNTPVSVSELLKGFVELSLPVTKKHIRNLIEYTTDKSTLEILNALSGDLYQDEVVTKRLSVLDLLEAHNSISLPFSEFLALLPPMRLRHYSISSSPLKDPTTCSITYGVINEQSLSGAGQFQGVTGTYLTSLRAGDAIQVSVRPAPAAFHLPASSATTPILMFCNGTGLAPFRGFIEERAVQLAANPDQKLAHAVLFIGCRSLSKDALYHDELVEWAKAGVVDIRYAFSQDQSHPDADGCKYAQDRMLKDQNVVRSMWEEGAKVYVCGSPGLAEGIKKVSRTLAEQREGATPEKIEEFFKKMRNERIAVDVFA</sequence>
<keyword evidence="7 14" id="KW-0479">Metal-binding</keyword>
<dbReference type="GO" id="GO:0005506">
    <property type="term" value="F:iron ion binding"/>
    <property type="evidence" value="ECO:0007669"/>
    <property type="project" value="UniProtKB-UniRule"/>
</dbReference>
<evidence type="ECO:0000256" key="10">
    <source>
        <dbReference type="ARBA" id="ARBA00022982"/>
    </source>
</evidence>
<dbReference type="PROSITE" id="PS51384">
    <property type="entry name" value="FAD_FR"/>
    <property type="match status" value="1"/>
</dbReference>
<dbReference type="PRINTS" id="PR00385">
    <property type="entry name" value="P450"/>
</dbReference>
<evidence type="ECO:0000256" key="1">
    <source>
        <dbReference type="ARBA" id="ARBA00001971"/>
    </source>
</evidence>
<proteinExistence type="inferred from homology"/>
<keyword evidence="13 14" id="KW-0503">Monooxygenase</keyword>
<name>A0A6A5YM68_9PLEO</name>
<dbReference type="AlphaFoldDB" id="A0A6A5YM68"/>
<dbReference type="PRINTS" id="PR00463">
    <property type="entry name" value="EP450I"/>
</dbReference>
<feature type="domain" description="Flavodoxin-like" evidence="17">
    <location>
        <begin position="518"/>
        <end position="659"/>
    </location>
</feature>
<keyword evidence="20" id="KW-1185">Reference proteome</keyword>
<dbReference type="Gene3D" id="2.40.30.10">
    <property type="entry name" value="Translation factors"/>
    <property type="match status" value="1"/>
</dbReference>
<dbReference type="InterPro" id="IPR039261">
    <property type="entry name" value="FNR_nucleotide-bd"/>
</dbReference>
<dbReference type="GO" id="GO:0020037">
    <property type="term" value="F:heme binding"/>
    <property type="evidence" value="ECO:0007669"/>
    <property type="project" value="UniProtKB-UniRule"/>
</dbReference>
<feature type="binding site" description="axial binding residue" evidence="15">
    <location>
        <position position="426"/>
    </location>
    <ligand>
        <name>heme</name>
        <dbReference type="ChEBI" id="CHEBI:30413"/>
    </ligand>
    <ligandPart>
        <name>Fe</name>
        <dbReference type="ChEBI" id="CHEBI:18248"/>
    </ligandPart>
</feature>
<dbReference type="CDD" id="cd06206">
    <property type="entry name" value="bifunctional_CYPOR"/>
    <property type="match status" value="1"/>
</dbReference>
<evidence type="ECO:0000256" key="13">
    <source>
        <dbReference type="ARBA" id="ARBA00023033"/>
    </source>
</evidence>
<dbReference type="FunFam" id="1.10.630.10:FF:000040">
    <property type="entry name" value="Bifunctional cytochrome P450/NADPH--P450 reductase"/>
    <property type="match status" value="1"/>
</dbReference>
<evidence type="ECO:0000256" key="15">
    <source>
        <dbReference type="PIRSR" id="PIRSR000209-1"/>
    </source>
</evidence>
<dbReference type="PROSITE" id="PS50902">
    <property type="entry name" value="FLAVODOXIN_LIKE"/>
    <property type="match status" value="1"/>
</dbReference>
<gene>
    <name evidence="19" type="ORF">BDV96DRAFT_285533</name>
</gene>